<evidence type="ECO:0000313" key="1">
    <source>
        <dbReference type="EMBL" id="MDN4616073.1"/>
    </source>
</evidence>
<reference evidence="1" key="1">
    <citation type="submission" date="2023-06" db="EMBL/GenBank/DDBJ databases">
        <title>MT1 and MT2 Draft Genomes of Novel Species.</title>
        <authorList>
            <person name="Venkateswaran K."/>
        </authorList>
    </citation>
    <scope>NUCLEOTIDE SEQUENCE</scope>
    <source>
        <strain evidence="1">F6_8S_P_1B</strain>
    </source>
</reference>
<protein>
    <submittedName>
        <fullName evidence="1">Aldose 1-epimerase family protein</fullName>
    </submittedName>
</protein>
<dbReference type="Pfam" id="PF01263">
    <property type="entry name" value="Aldose_epim"/>
    <property type="match status" value="1"/>
</dbReference>
<dbReference type="InterPro" id="IPR008183">
    <property type="entry name" value="Aldose_1/G6P_1-epimerase"/>
</dbReference>
<sequence>MRAATGEQYELEFGDLTATVTQVAASLRTLRVGGADLVEPYPADAPPPSGAQIVLVPWPNRVKDGVWELDGQEHRLALTEPAAGNAIHGLLRYRPYELVERTDSSVTQRAPIYPELGYPFQLETRVTHELDTEGLTVTHTIENVGDRPAPVAIGAHPYLRIGDVPADELTVTVVAGRHFEADDRLNITGSSPVESGSAIDLSAGRRVSELEANDGYGDLPSPIQHVLAADDGRRVVLWTDDDFGYVQVFTHRRFATRPVGEPAIAIEPMTAPANALNSGEGLRWLAPGETWTAEWGIRAEGFAGDSYLASWG</sequence>
<accession>A0ABT8KF56</accession>
<organism evidence="1 2">
    <name type="scientific">Leifsonia williamsii</name>
    <dbReference type="NCBI Taxonomy" id="3035919"/>
    <lineage>
        <taxon>Bacteria</taxon>
        <taxon>Bacillati</taxon>
        <taxon>Actinomycetota</taxon>
        <taxon>Actinomycetes</taxon>
        <taxon>Micrococcales</taxon>
        <taxon>Microbacteriaceae</taxon>
        <taxon>Leifsonia</taxon>
    </lineage>
</organism>
<dbReference type="Gene3D" id="2.70.98.10">
    <property type="match status" value="1"/>
</dbReference>
<evidence type="ECO:0000313" key="2">
    <source>
        <dbReference type="Proteomes" id="UP001174208"/>
    </source>
</evidence>
<keyword evidence="2" id="KW-1185">Reference proteome</keyword>
<dbReference type="SUPFAM" id="SSF74650">
    <property type="entry name" value="Galactose mutarotase-like"/>
    <property type="match status" value="1"/>
</dbReference>
<dbReference type="InterPro" id="IPR011013">
    <property type="entry name" value="Gal_mutarotase_sf_dom"/>
</dbReference>
<dbReference type="EMBL" id="JAROCF010000001">
    <property type="protein sequence ID" value="MDN4616073.1"/>
    <property type="molecule type" value="Genomic_DNA"/>
</dbReference>
<dbReference type="Proteomes" id="UP001174208">
    <property type="component" value="Unassembled WGS sequence"/>
</dbReference>
<proteinExistence type="predicted"/>
<dbReference type="InterPro" id="IPR037480">
    <property type="entry name" value="YihR-like"/>
</dbReference>
<comment type="caution">
    <text evidence="1">The sequence shown here is derived from an EMBL/GenBank/DDBJ whole genome shotgun (WGS) entry which is preliminary data.</text>
</comment>
<dbReference type="InterPro" id="IPR014718">
    <property type="entry name" value="GH-type_carb-bd"/>
</dbReference>
<gene>
    <name evidence="1" type="ORF">P5G50_16625</name>
</gene>
<name>A0ABT8KF56_9MICO</name>
<dbReference type="CDD" id="cd09022">
    <property type="entry name" value="Aldose_epim_Ec_YihR"/>
    <property type="match status" value="1"/>
</dbReference>
<dbReference type="RefSeq" id="WP_301212180.1">
    <property type="nucleotide sequence ID" value="NZ_JAROCF010000001.1"/>
</dbReference>